<feature type="region of interest" description="Disordered" evidence="1">
    <location>
        <begin position="1"/>
        <end position="98"/>
    </location>
</feature>
<comment type="caution">
    <text evidence="2">The sequence shown here is derived from an EMBL/GenBank/DDBJ whole genome shotgun (WGS) entry which is preliminary data.</text>
</comment>
<feature type="compositionally biased region" description="Basic residues" evidence="1">
    <location>
        <begin position="15"/>
        <end position="27"/>
    </location>
</feature>
<gene>
    <name evidence="2" type="ORF">NPIL_597721</name>
</gene>
<dbReference type="AlphaFoldDB" id="A0A8X6IN59"/>
<keyword evidence="3" id="KW-1185">Reference proteome</keyword>
<reference evidence="2" key="1">
    <citation type="submission" date="2020-08" db="EMBL/GenBank/DDBJ databases">
        <title>Multicomponent nature underlies the extraordinary mechanical properties of spider dragline silk.</title>
        <authorList>
            <person name="Kono N."/>
            <person name="Nakamura H."/>
            <person name="Mori M."/>
            <person name="Yoshida Y."/>
            <person name="Ohtoshi R."/>
            <person name="Malay A.D."/>
            <person name="Moran D.A.P."/>
            <person name="Tomita M."/>
            <person name="Numata K."/>
            <person name="Arakawa K."/>
        </authorList>
    </citation>
    <scope>NUCLEOTIDE SEQUENCE</scope>
</reference>
<evidence type="ECO:0000313" key="3">
    <source>
        <dbReference type="Proteomes" id="UP000887013"/>
    </source>
</evidence>
<sequence length="98" mass="11408">MDTGERSRLQESPPKRRNLLRFRRNFSRGRPTPIVRVIPKRNIGHVNQRIREPFSSRKIESRQRCHGCLPDSRSSAQECHAAKHGKPHRSSSIEEPSM</sequence>
<dbReference type="EMBL" id="BMAW01046038">
    <property type="protein sequence ID" value="GFS53131.1"/>
    <property type="molecule type" value="Genomic_DNA"/>
</dbReference>
<organism evidence="2 3">
    <name type="scientific">Nephila pilipes</name>
    <name type="common">Giant wood spider</name>
    <name type="synonym">Nephila maculata</name>
    <dbReference type="NCBI Taxonomy" id="299642"/>
    <lineage>
        <taxon>Eukaryota</taxon>
        <taxon>Metazoa</taxon>
        <taxon>Ecdysozoa</taxon>
        <taxon>Arthropoda</taxon>
        <taxon>Chelicerata</taxon>
        <taxon>Arachnida</taxon>
        <taxon>Araneae</taxon>
        <taxon>Araneomorphae</taxon>
        <taxon>Entelegynae</taxon>
        <taxon>Araneoidea</taxon>
        <taxon>Nephilidae</taxon>
        <taxon>Nephila</taxon>
    </lineage>
</organism>
<evidence type="ECO:0000313" key="2">
    <source>
        <dbReference type="EMBL" id="GFS53131.1"/>
    </source>
</evidence>
<dbReference type="Proteomes" id="UP000887013">
    <property type="component" value="Unassembled WGS sequence"/>
</dbReference>
<evidence type="ECO:0000256" key="1">
    <source>
        <dbReference type="SAM" id="MobiDB-lite"/>
    </source>
</evidence>
<accession>A0A8X6IN59</accession>
<feature type="compositionally biased region" description="Basic and acidic residues" evidence="1">
    <location>
        <begin position="49"/>
        <end position="63"/>
    </location>
</feature>
<name>A0A8X6IN59_NEPPI</name>
<proteinExistence type="predicted"/>
<protein>
    <submittedName>
        <fullName evidence="2">Uncharacterized protein</fullName>
    </submittedName>
</protein>